<dbReference type="EMBL" id="JAOUSE010000046">
    <property type="protein sequence ID" value="MCU9595275.1"/>
    <property type="molecule type" value="Genomic_DNA"/>
</dbReference>
<organism evidence="2 3">
    <name type="scientific">Pallidibacillus thermolactis</name>
    <dbReference type="NCBI Taxonomy" id="251051"/>
    <lineage>
        <taxon>Bacteria</taxon>
        <taxon>Bacillati</taxon>
        <taxon>Bacillota</taxon>
        <taxon>Bacilli</taxon>
        <taxon>Bacillales</taxon>
        <taxon>Bacillaceae</taxon>
        <taxon>Pallidibacillus</taxon>
    </lineage>
</organism>
<feature type="transmembrane region" description="Helical" evidence="1">
    <location>
        <begin position="37"/>
        <end position="55"/>
    </location>
</feature>
<evidence type="ECO:0008006" key="4">
    <source>
        <dbReference type="Google" id="ProtNLM"/>
    </source>
</evidence>
<protein>
    <recommendedName>
        <fullName evidence="4">DUF3311 domain-containing protein</fullName>
    </recommendedName>
</protein>
<dbReference type="RefSeq" id="WP_173662008.1">
    <property type="nucleotide sequence ID" value="NZ_JAOUSE010000046.1"/>
</dbReference>
<dbReference type="Proteomes" id="UP001208656">
    <property type="component" value="Unassembled WGS sequence"/>
</dbReference>
<evidence type="ECO:0000313" key="3">
    <source>
        <dbReference type="Proteomes" id="UP001208656"/>
    </source>
</evidence>
<keyword evidence="1" id="KW-1133">Transmembrane helix</keyword>
<comment type="caution">
    <text evidence="2">The sequence shown here is derived from an EMBL/GenBank/DDBJ whole genome shotgun (WGS) entry which is preliminary data.</text>
</comment>
<keyword evidence="1" id="KW-0812">Transmembrane</keyword>
<keyword evidence="1" id="KW-0472">Membrane</keyword>
<sequence length="78" mass="9098">MRNRCILCLFICGALLYYALPQLTLHGNSLATYFSWSWLIFLFMAVAGNLAAVLYTPVTKQHRQKEQVQIRKKLRSYD</sequence>
<name>A0ABT2WHW5_9BACI</name>
<reference evidence="2 3" key="1">
    <citation type="submission" date="2022-10" db="EMBL/GenBank/DDBJ databases">
        <title>Description of Fervidibacillus gen. nov. in the family Fervidibacillaceae fam. nov. with two species, Fervidibacillus albus sp. nov., and Fervidibacillus halotolerans sp. nov., isolated from tidal flat sediments.</title>
        <authorList>
            <person name="Kwon K.K."/>
            <person name="Yang S.-H."/>
        </authorList>
    </citation>
    <scope>NUCLEOTIDE SEQUENCE [LARGE SCALE GENOMIC DNA]</scope>
    <source>
        <strain evidence="2 3">DSM 23332</strain>
    </source>
</reference>
<keyword evidence="3" id="KW-1185">Reference proteome</keyword>
<accession>A0ABT2WHW5</accession>
<gene>
    <name evidence="2" type="ORF">OEV82_12575</name>
</gene>
<evidence type="ECO:0000313" key="2">
    <source>
        <dbReference type="EMBL" id="MCU9595275.1"/>
    </source>
</evidence>
<proteinExistence type="predicted"/>
<evidence type="ECO:0000256" key="1">
    <source>
        <dbReference type="SAM" id="Phobius"/>
    </source>
</evidence>